<evidence type="ECO:0000259" key="12">
    <source>
        <dbReference type="Pfam" id="PF13733"/>
    </source>
</evidence>
<keyword evidence="7" id="KW-0735">Signal-anchor</keyword>
<dbReference type="GO" id="GO:0016020">
    <property type="term" value="C:membrane"/>
    <property type="evidence" value="ECO:0007669"/>
    <property type="project" value="UniProtKB-SubCell"/>
</dbReference>
<dbReference type="EMBL" id="NCKV01003937">
    <property type="protein sequence ID" value="RWS25226.1"/>
    <property type="molecule type" value="Genomic_DNA"/>
</dbReference>
<dbReference type="OrthoDB" id="10038994at2759"/>
<evidence type="ECO:0000256" key="10">
    <source>
        <dbReference type="ARBA" id="ARBA00023180"/>
    </source>
</evidence>
<dbReference type="PRINTS" id="PR02050">
    <property type="entry name" value="B14GALTRFASE"/>
</dbReference>
<evidence type="ECO:0000256" key="2">
    <source>
        <dbReference type="ARBA" id="ARBA00004922"/>
    </source>
</evidence>
<evidence type="ECO:0000256" key="5">
    <source>
        <dbReference type="ARBA" id="ARBA00022679"/>
    </source>
</evidence>
<proteinExistence type="inferred from homology"/>
<dbReference type="Gene3D" id="3.90.550.10">
    <property type="entry name" value="Spore Coat Polysaccharide Biosynthesis Protein SpsA, Chain A"/>
    <property type="match status" value="1"/>
</dbReference>
<sequence>MNFTVGNTKVNKEDMNMQELESRLPEVKQGGQHSPDLCIAQEKVAIIFPYRNREMNLRVMLRNLHPFLIRQGRDYKIYVIEQSEKGAFNRGKLFNIGYDIAKKENYTCFIFHDIDLIPENDYNIYKCESNPIHYTVAIDKFKYKLLYDTNFGGVVGMTSEQFQQTNGYSNMYEGWGSEDDDLYVRVIKSNMKIMRKSTKIARYTALKHSPFEINVNTIIK</sequence>
<name>A0A443SCE7_9ACAR</name>
<keyword evidence="6" id="KW-0812">Transmembrane</keyword>
<evidence type="ECO:0000256" key="4">
    <source>
        <dbReference type="ARBA" id="ARBA00022676"/>
    </source>
</evidence>
<keyword evidence="8" id="KW-1133">Transmembrane helix</keyword>
<dbReference type="STRING" id="299467.A0A443SCE7"/>
<reference evidence="13 14" key="1">
    <citation type="journal article" date="2018" name="Gigascience">
        <title>Genomes of trombidid mites reveal novel predicted allergens and laterally-transferred genes associated with secondary metabolism.</title>
        <authorList>
            <person name="Dong X."/>
            <person name="Chaisiri K."/>
            <person name="Xia D."/>
            <person name="Armstrong S.D."/>
            <person name="Fang Y."/>
            <person name="Donnelly M.J."/>
            <person name="Kadowaki T."/>
            <person name="McGarry J.W."/>
            <person name="Darby A.C."/>
            <person name="Makepeace B.L."/>
        </authorList>
    </citation>
    <scope>NUCLEOTIDE SEQUENCE [LARGE SCALE GENOMIC DNA]</scope>
    <source>
        <strain evidence="13">UoL-UT</strain>
    </source>
</reference>
<dbReference type="Pfam" id="PF13733">
    <property type="entry name" value="Glyco_transf_7N"/>
    <property type="match status" value="1"/>
</dbReference>
<evidence type="ECO:0000313" key="13">
    <source>
        <dbReference type="EMBL" id="RWS25226.1"/>
    </source>
</evidence>
<evidence type="ECO:0000256" key="3">
    <source>
        <dbReference type="ARBA" id="ARBA00005735"/>
    </source>
</evidence>
<dbReference type="GO" id="GO:0005975">
    <property type="term" value="P:carbohydrate metabolic process"/>
    <property type="evidence" value="ECO:0007669"/>
    <property type="project" value="InterPro"/>
</dbReference>
<dbReference type="Pfam" id="PF02709">
    <property type="entry name" value="Glyco_transf_7C"/>
    <property type="match status" value="1"/>
</dbReference>
<comment type="subcellular location">
    <subcellularLocation>
        <location evidence="1">Membrane</location>
        <topology evidence="1">Single-pass type II membrane protein</topology>
    </subcellularLocation>
</comment>
<dbReference type="PANTHER" id="PTHR19300">
    <property type="entry name" value="BETA-1,4-GALACTOSYLTRANSFERASE"/>
    <property type="match status" value="1"/>
</dbReference>
<protein>
    <submittedName>
        <fullName evidence="13">Beta-1:4-N-acetylgalactosaminyltransferase bre-4-like isoform X1</fullName>
    </submittedName>
</protein>
<comment type="caution">
    <text evidence="13">The sequence shown here is derived from an EMBL/GenBank/DDBJ whole genome shotgun (WGS) entry which is preliminary data.</text>
</comment>
<dbReference type="GO" id="GO:0005794">
    <property type="term" value="C:Golgi apparatus"/>
    <property type="evidence" value="ECO:0007669"/>
    <property type="project" value="TreeGrafter"/>
</dbReference>
<keyword evidence="10" id="KW-0325">Glycoprotein</keyword>
<evidence type="ECO:0000256" key="9">
    <source>
        <dbReference type="ARBA" id="ARBA00023136"/>
    </source>
</evidence>
<keyword evidence="9" id="KW-0472">Membrane</keyword>
<comment type="similarity">
    <text evidence="3">Belongs to the glycosyltransferase 7 family.</text>
</comment>
<evidence type="ECO:0000256" key="6">
    <source>
        <dbReference type="ARBA" id="ARBA00022692"/>
    </source>
</evidence>
<keyword evidence="14" id="KW-1185">Reference proteome</keyword>
<comment type="pathway">
    <text evidence="2">Protein modification; protein glycosylation.</text>
</comment>
<dbReference type="InterPro" id="IPR003859">
    <property type="entry name" value="Galactosyl_T"/>
</dbReference>
<organism evidence="13 14">
    <name type="scientific">Leptotrombidium deliense</name>
    <dbReference type="NCBI Taxonomy" id="299467"/>
    <lineage>
        <taxon>Eukaryota</taxon>
        <taxon>Metazoa</taxon>
        <taxon>Ecdysozoa</taxon>
        <taxon>Arthropoda</taxon>
        <taxon>Chelicerata</taxon>
        <taxon>Arachnida</taxon>
        <taxon>Acari</taxon>
        <taxon>Acariformes</taxon>
        <taxon>Trombidiformes</taxon>
        <taxon>Prostigmata</taxon>
        <taxon>Anystina</taxon>
        <taxon>Parasitengona</taxon>
        <taxon>Trombiculoidea</taxon>
        <taxon>Trombiculidae</taxon>
        <taxon>Leptotrombidium</taxon>
    </lineage>
</organism>
<dbReference type="InterPro" id="IPR029044">
    <property type="entry name" value="Nucleotide-diphossugar_trans"/>
</dbReference>
<keyword evidence="5 13" id="KW-0808">Transferase</keyword>
<evidence type="ECO:0000256" key="7">
    <source>
        <dbReference type="ARBA" id="ARBA00022968"/>
    </source>
</evidence>
<evidence type="ECO:0000259" key="11">
    <source>
        <dbReference type="Pfam" id="PF02709"/>
    </source>
</evidence>
<dbReference type="InterPro" id="IPR027791">
    <property type="entry name" value="Galactosyl_T_C"/>
</dbReference>
<dbReference type="UniPathway" id="UPA00378"/>
<feature type="domain" description="Galactosyltransferase C-terminal" evidence="11">
    <location>
        <begin position="133"/>
        <end position="208"/>
    </location>
</feature>
<dbReference type="SUPFAM" id="SSF53448">
    <property type="entry name" value="Nucleotide-diphospho-sugar transferases"/>
    <property type="match status" value="1"/>
</dbReference>
<dbReference type="InterPro" id="IPR027995">
    <property type="entry name" value="Galactosyl_T_N"/>
</dbReference>
<feature type="domain" description="Galactosyltransferase N-terminal" evidence="12">
    <location>
        <begin position="4"/>
        <end position="128"/>
    </location>
</feature>
<evidence type="ECO:0000256" key="1">
    <source>
        <dbReference type="ARBA" id="ARBA00004606"/>
    </source>
</evidence>
<dbReference type="GO" id="GO:0008378">
    <property type="term" value="F:galactosyltransferase activity"/>
    <property type="evidence" value="ECO:0007669"/>
    <property type="project" value="TreeGrafter"/>
</dbReference>
<evidence type="ECO:0000313" key="14">
    <source>
        <dbReference type="Proteomes" id="UP000288716"/>
    </source>
</evidence>
<evidence type="ECO:0000256" key="8">
    <source>
        <dbReference type="ARBA" id="ARBA00022989"/>
    </source>
</evidence>
<accession>A0A443SCE7</accession>
<dbReference type="Proteomes" id="UP000288716">
    <property type="component" value="Unassembled WGS sequence"/>
</dbReference>
<gene>
    <name evidence="13" type="ORF">B4U80_03925</name>
</gene>
<dbReference type="PANTHER" id="PTHR19300:SF57">
    <property type="entry name" value="BETA-1,4-N-ACETYLGALACTOSAMINYLTRANSFERASE"/>
    <property type="match status" value="1"/>
</dbReference>
<keyword evidence="4" id="KW-0328">Glycosyltransferase</keyword>
<dbReference type="VEuPathDB" id="VectorBase:LDEU006815"/>
<dbReference type="AlphaFoldDB" id="A0A443SCE7"/>